<dbReference type="Proteomes" id="UP001163981">
    <property type="component" value="Chromosome"/>
</dbReference>
<dbReference type="InterPro" id="IPR037143">
    <property type="entry name" value="4-PPantetheinyl_Trfase_dom_sf"/>
</dbReference>
<accession>A0ABY6NQM1</accession>
<dbReference type="RefSeq" id="WP_265163525.1">
    <property type="nucleotide sequence ID" value="NZ_CP069620.1"/>
</dbReference>
<dbReference type="InterPro" id="IPR008278">
    <property type="entry name" value="4-PPantetheinyl_Trfase_dom"/>
</dbReference>
<keyword evidence="4" id="KW-1185">Reference proteome</keyword>
<dbReference type="Pfam" id="PF01648">
    <property type="entry name" value="ACPS"/>
    <property type="match status" value="1"/>
</dbReference>
<evidence type="ECO:0000313" key="4">
    <source>
        <dbReference type="Proteomes" id="UP001163981"/>
    </source>
</evidence>
<evidence type="ECO:0000313" key="3">
    <source>
        <dbReference type="EMBL" id="UZH55177.1"/>
    </source>
</evidence>
<dbReference type="EMBL" id="CP069620">
    <property type="protein sequence ID" value="UZH55177.1"/>
    <property type="molecule type" value="Genomic_DNA"/>
</dbReference>
<gene>
    <name evidence="3" type="ORF">JRG66_14670</name>
</gene>
<feature type="domain" description="4'-phosphopantetheinyl transferase" evidence="2">
    <location>
        <begin position="2"/>
        <end position="63"/>
    </location>
</feature>
<keyword evidence="1 3" id="KW-0808">Transferase</keyword>
<dbReference type="Gene3D" id="3.90.470.20">
    <property type="entry name" value="4'-phosphopantetheinyl transferase domain"/>
    <property type="match status" value="1"/>
</dbReference>
<organism evidence="3 4">
    <name type="scientific">Salinimicrobium tongyeongense</name>
    <dbReference type="NCBI Taxonomy" id="2809707"/>
    <lineage>
        <taxon>Bacteria</taxon>
        <taxon>Pseudomonadati</taxon>
        <taxon>Bacteroidota</taxon>
        <taxon>Flavobacteriia</taxon>
        <taxon>Flavobacteriales</taxon>
        <taxon>Flavobacteriaceae</taxon>
        <taxon>Salinimicrobium</taxon>
    </lineage>
</organism>
<sequence>MIGNDVVDLELAARQSNWRRKGFLDRVFSPAEQSCILTSTRPGLMVWLLWSMKEAAYKAHQREHNLAPRLNWLAQRCELTEFTSTSAFGRVKVENSAYFTSSEITSGFVHTSAEKNRGSGVKNAIFEASPSEVKAQLKQLVSEGFKMKPEQLQLKKDRFGMPFLTGKKGFCFRHFSLSGHGKFYAYSLSLINCETTVKHS</sequence>
<evidence type="ECO:0000259" key="2">
    <source>
        <dbReference type="Pfam" id="PF01648"/>
    </source>
</evidence>
<proteinExistence type="predicted"/>
<dbReference type="GO" id="GO:0016740">
    <property type="term" value="F:transferase activity"/>
    <property type="evidence" value="ECO:0007669"/>
    <property type="project" value="UniProtKB-KW"/>
</dbReference>
<name>A0ABY6NQM1_9FLAO</name>
<protein>
    <submittedName>
        <fullName evidence="3">4-phosphopantetheinyl transferase family protein</fullName>
    </submittedName>
</protein>
<dbReference type="SUPFAM" id="SSF56214">
    <property type="entry name" value="4'-phosphopantetheinyl transferase"/>
    <property type="match status" value="1"/>
</dbReference>
<evidence type="ECO:0000256" key="1">
    <source>
        <dbReference type="ARBA" id="ARBA00022679"/>
    </source>
</evidence>
<reference evidence="3" key="1">
    <citation type="submission" date="2021-02" db="EMBL/GenBank/DDBJ databases">
        <title>Salinimicrobium sp. nov. isolated from seawater in Tongyeong, Republic of Korea.</title>
        <authorList>
            <person name="Lee S.-J."/>
        </authorList>
    </citation>
    <scope>NUCLEOTIDE SEQUENCE</scope>
    <source>
        <strain evidence="3">HN-2-9-2</strain>
    </source>
</reference>